<dbReference type="EMBL" id="GL433843">
    <property type="protein sequence ID" value="EFN55995.1"/>
    <property type="molecule type" value="Genomic_DNA"/>
</dbReference>
<keyword evidence="4" id="KW-0698">rRNA processing</keyword>
<evidence type="ECO:0000256" key="5">
    <source>
        <dbReference type="ARBA" id="ARBA00023242"/>
    </source>
</evidence>
<proteinExistence type="inferred from homology"/>
<comment type="function">
    <text evidence="6">Involved in nucleolar processing of pre-18S ribosomal RNA. Has a role in the nuclear export of 40S pre-ribosomal subunit to the cytoplasm.</text>
</comment>
<accession>E1ZEA4</accession>
<dbReference type="PANTHER" id="PTHR23183">
    <property type="entry name" value="NOP14"/>
    <property type="match status" value="1"/>
</dbReference>
<evidence type="ECO:0000256" key="4">
    <source>
        <dbReference type="ARBA" id="ARBA00022552"/>
    </source>
</evidence>
<dbReference type="eggNOG" id="KOG2147">
    <property type="taxonomic scope" value="Eukaryota"/>
</dbReference>
<protein>
    <submittedName>
        <fullName evidence="8">Uncharacterized protein</fullName>
    </submittedName>
</protein>
<comment type="similarity">
    <text evidence="2">Belongs to the NOP14 family.</text>
</comment>
<reference evidence="8 9" key="1">
    <citation type="journal article" date="2010" name="Plant Cell">
        <title>The Chlorella variabilis NC64A genome reveals adaptation to photosymbiosis, coevolution with viruses, and cryptic sex.</title>
        <authorList>
            <person name="Blanc G."/>
            <person name="Duncan G."/>
            <person name="Agarkova I."/>
            <person name="Borodovsky M."/>
            <person name="Gurnon J."/>
            <person name="Kuo A."/>
            <person name="Lindquist E."/>
            <person name="Lucas S."/>
            <person name="Pangilinan J."/>
            <person name="Polle J."/>
            <person name="Salamov A."/>
            <person name="Terry A."/>
            <person name="Yamada T."/>
            <person name="Dunigan D.D."/>
            <person name="Grigoriev I.V."/>
            <person name="Claverie J.M."/>
            <person name="Van Etten J.L."/>
        </authorList>
    </citation>
    <scope>NUCLEOTIDE SEQUENCE [LARGE SCALE GENOMIC DNA]</scope>
    <source>
        <strain evidence="8 9">NC64A</strain>
    </source>
</reference>
<feature type="region of interest" description="Disordered" evidence="7">
    <location>
        <begin position="306"/>
        <end position="433"/>
    </location>
</feature>
<dbReference type="GO" id="GO:0030490">
    <property type="term" value="P:maturation of SSU-rRNA"/>
    <property type="evidence" value="ECO:0007669"/>
    <property type="project" value="TreeGrafter"/>
</dbReference>
<dbReference type="InterPro" id="IPR007276">
    <property type="entry name" value="Nop14"/>
</dbReference>
<keyword evidence="9" id="KW-1185">Reference proteome</keyword>
<evidence type="ECO:0000256" key="7">
    <source>
        <dbReference type="SAM" id="MobiDB-lite"/>
    </source>
</evidence>
<feature type="compositionally biased region" description="Basic and acidic residues" evidence="7">
    <location>
        <begin position="357"/>
        <end position="367"/>
    </location>
</feature>
<comment type="subcellular location">
    <subcellularLocation>
        <location evidence="1">Nucleus</location>
        <location evidence="1">Nucleolus</location>
    </subcellularLocation>
</comment>
<dbReference type="GO" id="GO:0032040">
    <property type="term" value="C:small-subunit processome"/>
    <property type="evidence" value="ECO:0007669"/>
    <property type="project" value="InterPro"/>
</dbReference>
<name>E1ZEA4_CHLVA</name>
<evidence type="ECO:0000256" key="2">
    <source>
        <dbReference type="ARBA" id="ARBA00007466"/>
    </source>
</evidence>
<evidence type="ECO:0000256" key="6">
    <source>
        <dbReference type="ARBA" id="ARBA00024695"/>
    </source>
</evidence>
<feature type="compositionally biased region" description="Acidic residues" evidence="7">
    <location>
        <begin position="321"/>
        <end position="332"/>
    </location>
</feature>
<evidence type="ECO:0000256" key="3">
    <source>
        <dbReference type="ARBA" id="ARBA00022517"/>
    </source>
</evidence>
<dbReference type="GeneID" id="17355497"/>
<feature type="compositionally biased region" description="Low complexity" evidence="7">
    <location>
        <begin position="333"/>
        <end position="351"/>
    </location>
</feature>
<feature type="compositionally biased region" description="Basic and acidic residues" evidence="7">
    <location>
        <begin position="154"/>
        <end position="177"/>
    </location>
</feature>
<feature type="region of interest" description="Disordered" evidence="7">
    <location>
        <begin position="1"/>
        <end position="27"/>
    </location>
</feature>
<sequence>MVVTMGKGKKRKAPAPLAAQERHKEEAPNLFERLSNKKRFSILGRKVKGETRQLGKLRTAAGERRKNTLLVEYRQLRKSNAFIDRRFGEDDESLTADEKALLRFQKQRLKELAGGKFTLPDEEGGEGGEQLTHMGQSLAELDDAQEGWGSDDEGDRRLDEELSRDFHFGGGLFERKAGGGGGEEGEEGDEGGRPHKKSKKEVMEEVIAKSKAFKAEKQRQREEDADETTALDDQFRSLMGDKALLGLMRKKGEKRDSRADNREDQAFDVLTRELVFEAKAKPGERTLTAEELAELERQRLEALEAQRRRRMQARGQAAGAGEDDEGEDEEGEAAAGPAAPAAGLPAGGYAARRAKRARAEEWQERRMGGGTSGDALEDDFELGSDEEDSEGGSDEDFSEEEEGGKDGVARGGRPLTKLELRRQARAAGDHPLQEAFRKASAKLLKKKLGGAAAGGSGAAQMRRARRSRMAAAQRMGRAQGMDELEGGSGSSGEEQEAESEEGEEEEDTSEEEEEEEEEPASNALAPMDCSQQTTLLLQ</sequence>
<evidence type="ECO:0000256" key="1">
    <source>
        <dbReference type="ARBA" id="ARBA00004604"/>
    </source>
</evidence>
<feature type="compositionally biased region" description="Basic and acidic residues" evidence="7">
    <location>
        <begin position="416"/>
        <end position="433"/>
    </location>
</feature>
<feature type="compositionally biased region" description="Acidic residues" evidence="7">
    <location>
        <begin position="375"/>
        <end position="403"/>
    </location>
</feature>
<keyword evidence="3" id="KW-0690">Ribosome biogenesis</keyword>
<feature type="region of interest" description="Disordered" evidence="7">
    <location>
        <begin position="139"/>
        <end position="234"/>
    </location>
</feature>
<feature type="compositionally biased region" description="Acidic residues" evidence="7">
    <location>
        <begin position="140"/>
        <end position="153"/>
    </location>
</feature>
<gene>
    <name evidence="8" type="ORF">CHLNCDRAFT_145376</name>
</gene>
<organism evidence="9">
    <name type="scientific">Chlorella variabilis</name>
    <name type="common">Green alga</name>
    <dbReference type="NCBI Taxonomy" id="554065"/>
    <lineage>
        <taxon>Eukaryota</taxon>
        <taxon>Viridiplantae</taxon>
        <taxon>Chlorophyta</taxon>
        <taxon>core chlorophytes</taxon>
        <taxon>Trebouxiophyceae</taxon>
        <taxon>Chlorellales</taxon>
        <taxon>Chlorellaceae</taxon>
        <taxon>Chlorella clade</taxon>
        <taxon>Chlorella</taxon>
    </lineage>
</organism>
<dbReference type="PANTHER" id="PTHR23183:SF0">
    <property type="entry name" value="NUCLEOLAR PROTEIN 14"/>
    <property type="match status" value="1"/>
</dbReference>
<dbReference type="OrthoDB" id="441771at2759"/>
<dbReference type="AlphaFoldDB" id="E1ZEA4"/>
<feature type="compositionally biased region" description="Low complexity" evidence="7">
    <location>
        <begin position="469"/>
        <end position="479"/>
    </location>
</feature>
<feature type="compositionally biased region" description="Polar residues" evidence="7">
    <location>
        <begin position="529"/>
        <end position="538"/>
    </location>
</feature>
<feature type="compositionally biased region" description="Acidic residues" evidence="7">
    <location>
        <begin position="493"/>
        <end position="519"/>
    </location>
</feature>
<keyword evidence="5" id="KW-0539">Nucleus</keyword>
<dbReference type="STRING" id="554065.E1ZEA4"/>
<dbReference type="InParanoid" id="E1ZEA4"/>
<feature type="region of interest" description="Disordered" evidence="7">
    <location>
        <begin position="447"/>
        <end position="538"/>
    </location>
</feature>
<dbReference type="GO" id="GO:0030692">
    <property type="term" value="C:Noc4p-Nop14p complex"/>
    <property type="evidence" value="ECO:0007669"/>
    <property type="project" value="TreeGrafter"/>
</dbReference>
<dbReference type="Proteomes" id="UP000008141">
    <property type="component" value="Unassembled WGS sequence"/>
</dbReference>
<dbReference type="Pfam" id="PF04147">
    <property type="entry name" value="Nop14"/>
    <property type="match status" value="1"/>
</dbReference>
<dbReference type="KEGG" id="cvr:CHLNCDRAFT_145376"/>
<evidence type="ECO:0000313" key="9">
    <source>
        <dbReference type="Proteomes" id="UP000008141"/>
    </source>
</evidence>
<evidence type="ECO:0000313" key="8">
    <source>
        <dbReference type="EMBL" id="EFN55995.1"/>
    </source>
</evidence>
<feature type="compositionally biased region" description="Basic and acidic residues" evidence="7">
    <location>
        <begin position="200"/>
        <end position="222"/>
    </location>
</feature>
<dbReference type="RefSeq" id="XP_005848097.1">
    <property type="nucleotide sequence ID" value="XM_005848035.1"/>
</dbReference>